<feature type="region of interest" description="Disordered" evidence="1">
    <location>
        <begin position="1"/>
        <end position="105"/>
    </location>
</feature>
<gene>
    <name evidence="3" type="ORF">RJ639_045351</name>
</gene>
<protein>
    <submittedName>
        <fullName evidence="3">Uncharacterized protein</fullName>
    </submittedName>
</protein>
<dbReference type="EMBL" id="JAVXUP010000726">
    <property type="protein sequence ID" value="KAK3022156.1"/>
    <property type="molecule type" value="Genomic_DNA"/>
</dbReference>
<feature type="compositionally biased region" description="Basic and acidic residues" evidence="1">
    <location>
        <begin position="13"/>
        <end position="35"/>
    </location>
</feature>
<name>A0AA89B540_9ASTE</name>
<organism evidence="3 4">
    <name type="scientific">Escallonia herrerae</name>
    <dbReference type="NCBI Taxonomy" id="1293975"/>
    <lineage>
        <taxon>Eukaryota</taxon>
        <taxon>Viridiplantae</taxon>
        <taxon>Streptophyta</taxon>
        <taxon>Embryophyta</taxon>
        <taxon>Tracheophyta</taxon>
        <taxon>Spermatophyta</taxon>
        <taxon>Magnoliopsida</taxon>
        <taxon>eudicotyledons</taxon>
        <taxon>Gunneridae</taxon>
        <taxon>Pentapetalae</taxon>
        <taxon>asterids</taxon>
        <taxon>campanulids</taxon>
        <taxon>Escalloniales</taxon>
        <taxon>Escalloniaceae</taxon>
        <taxon>Escallonia</taxon>
    </lineage>
</organism>
<feature type="compositionally biased region" description="Low complexity" evidence="1">
    <location>
        <begin position="64"/>
        <end position="78"/>
    </location>
</feature>
<dbReference type="PANTHER" id="PTHR35490">
    <property type="entry name" value="BACTERIOPHAGE N4 ADSORPTION B PROTEIN"/>
    <property type="match status" value="1"/>
</dbReference>
<evidence type="ECO:0000313" key="4">
    <source>
        <dbReference type="Proteomes" id="UP001188597"/>
    </source>
</evidence>
<accession>A0AA89B540</accession>
<dbReference type="PANTHER" id="PTHR35490:SF3">
    <property type="entry name" value="(WILD MALAYSIAN BANANA) HYPOTHETICAL PROTEIN"/>
    <property type="match status" value="1"/>
</dbReference>
<keyword evidence="4" id="KW-1185">Reference proteome</keyword>
<evidence type="ECO:0000256" key="1">
    <source>
        <dbReference type="SAM" id="MobiDB-lite"/>
    </source>
</evidence>
<proteinExistence type="predicted"/>
<comment type="caution">
    <text evidence="3">The sequence shown here is derived from an EMBL/GenBank/DDBJ whole genome shotgun (WGS) entry which is preliminary data.</text>
</comment>
<reference evidence="3" key="1">
    <citation type="submission" date="2022-12" db="EMBL/GenBank/DDBJ databases">
        <title>Draft genome assemblies for two species of Escallonia (Escalloniales).</title>
        <authorList>
            <person name="Chanderbali A."/>
            <person name="Dervinis C."/>
            <person name="Anghel I."/>
            <person name="Soltis D."/>
            <person name="Soltis P."/>
            <person name="Zapata F."/>
        </authorList>
    </citation>
    <scope>NUCLEOTIDE SEQUENCE</scope>
    <source>
        <strain evidence="3">UCBG64.0493</strain>
        <tissue evidence="3">Leaf</tissue>
    </source>
</reference>
<keyword evidence="2" id="KW-1133">Transmembrane helix</keyword>
<feature type="transmembrane region" description="Helical" evidence="2">
    <location>
        <begin position="332"/>
        <end position="353"/>
    </location>
</feature>
<keyword evidence="2" id="KW-0472">Membrane</keyword>
<evidence type="ECO:0000256" key="2">
    <source>
        <dbReference type="SAM" id="Phobius"/>
    </source>
</evidence>
<sequence>MPTFTTIALENLLEPRTRDSIQKSDKHAEAEERSNSNRPPPPRRRHVYNITPALYTTPEPTPVVPDYSSDSHSPSPYVFNRKGRGGGGRPAKPKVHGVEASKGDGVGEMGEERLVEDDVLGCGNEDRDEVEDEGFFDPRLDSLSVASSSELNDSMRHVENVSLVSNQGEFYDADEDFFSDGSVSNVRSCARSVESELRTTRLSLLEEIERRKTSEDTLALMYSQWQRVCNLLSQARLPFPSPPILDISSIEQFSQEVVVTRFVDEALGRGLAQAEAELAAEVIIESKDLEILRLRDRLQYYEAVNREMVQRNQEVKEIARKERQRTKSRQRWLWGCIGLSITIGASVIAYSCLPQTSRDQEVPSRK</sequence>
<evidence type="ECO:0000313" key="3">
    <source>
        <dbReference type="EMBL" id="KAK3022156.1"/>
    </source>
</evidence>
<dbReference type="AlphaFoldDB" id="A0AA89B540"/>
<keyword evidence="2" id="KW-0812">Transmembrane</keyword>
<dbReference type="Proteomes" id="UP001188597">
    <property type="component" value="Unassembled WGS sequence"/>
</dbReference>